<accession>A0A2H5F485</accession>
<reference evidence="5 6" key="1">
    <citation type="journal article" date="2013" name="Antonie Van Leeuwenhoek">
        <title>Paracoccus zhejiangensis sp. nov., isolated from activated sludge in wastewater-treatment system.</title>
        <authorList>
            <person name="Wu Z.G."/>
            <person name="Zhang D.F."/>
            <person name="Liu Y.L."/>
            <person name="Wang F."/>
            <person name="Jiang X."/>
            <person name="Li C."/>
            <person name="Li S.P."/>
            <person name="Hong Q."/>
            <person name="Li W.J."/>
        </authorList>
    </citation>
    <scope>NUCLEOTIDE SEQUENCE [LARGE SCALE GENOMIC DNA]</scope>
    <source>
        <strain evidence="5 6">J6</strain>
    </source>
</reference>
<keyword evidence="2" id="KW-0548">Nucleotidyltransferase</keyword>
<dbReference type="PANTHER" id="PTHR43584:SF8">
    <property type="entry name" value="N-ACETYLMURAMATE ALPHA-1-PHOSPHATE URIDYLYLTRANSFERASE"/>
    <property type="match status" value="1"/>
</dbReference>
<proteinExistence type="predicted"/>
<evidence type="ECO:0000313" key="6">
    <source>
        <dbReference type="Proteomes" id="UP000234530"/>
    </source>
</evidence>
<evidence type="ECO:0000256" key="2">
    <source>
        <dbReference type="ARBA" id="ARBA00022695"/>
    </source>
</evidence>
<dbReference type="OrthoDB" id="9788272at2"/>
<dbReference type="InterPro" id="IPR025877">
    <property type="entry name" value="MobA-like_NTP_Trfase"/>
</dbReference>
<evidence type="ECO:0000313" key="5">
    <source>
        <dbReference type="EMBL" id="AUH66368.1"/>
    </source>
</evidence>
<dbReference type="KEGG" id="pzh:CX676_13970"/>
<keyword evidence="3" id="KW-0460">Magnesium</keyword>
<keyword evidence="6" id="KW-1185">Reference proteome</keyword>
<dbReference type="AlphaFoldDB" id="A0A2H5F485"/>
<dbReference type="GO" id="GO:0016779">
    <property type="term" value="F:nucleotidyltransferase activity"/>
    <property type="evidence" value="ECO:0007669"/>
    <property type="project" value="UniProtKB-KW"/>
</dbReference>
<feature type="domain" description="MobA-like NTP transferase" evidence="4">
    <location>
        <begin position="3"/>
        <end position="123"/>
    </location>
</feature>
<dbReference type="EMBL" id="CP025430">
    <property type="protein sequence ID" value="AUH66368.1"/>
    <property type="molecule type" value="Genomic_DNA"/>
</dbReference>
<gene>
    <name evidence="5" type="ORF">CX676_13970</name>
</gene>
<dbReference type="Proteomes" id="UP000234530">
    <property type="component" value="Chromosome"/>
</dbReference>
<protein>
    <submittedName>
        <fullName evidence="5">Nucleotidyltransferase</fullName>
    </submittedName>
</protein>
<organism evidence="5 6">
    <name type="scientific">Paracoccus zhejiangensis</name>
    <dbReference type="NCBI Taxonomy" id="1077935"/>
    <lineage>
        <taxon>Bacteria</taxon>
        <taxon>Pseudomonadati</taxon>
        <taxon>Pseudomonadota</taxon>
        <taxon>Alphaproteobacteria</taxon>
        <taxon>Rhodobacterales</taxon>
        <taxon>Paracoccaceae</taxon>
        <taxon>Paracoccus</taxon>
    </lineage>
</organism>
<dbReference type="Pfam" id="PF12804">
    <property type="entry name" value="NTP_transf_3"/>
    <property type="match status" value="1"/>
</dbReference>
<evidence type="ECO:0000256" key="1">
    <source>
        <dbReference type="ARBA" id="ARBA00022679"/>
    </source>
</evidence>
<dbReference type="SUPFAM" id="SSF53448">
    <property type="entry name" value="Nucleotide-diphospho-sugar transferases"/>
    <property type="match status" value="1"/>
</dbReference>
<dbReference type="CDD" id="cd06422">
    <property type="entry name" value="NTP_transferase_like_1"/>
    <property type="match status" value="1"/>
</dbReference>
<dbReference type="Gene3D" id="3.90.550.10">
    <property type="entry name" value="Spore Coat Polysaccharide Biosynthesis Protein SpsA, Chain A"/>
    <property type="match status" value="1"/>
</dbReference>
<dbReference type="InterPro" id="IPR050065">
    <property type="entry name" value="GlmU-like"/>
</dbReference>
<dbReference type="PANTHER" id="PTHR43584">
    <property type="entry name" value="NUCLEOTIDYL TRANSFERASE"/>
    <property type="match status" value="1"/>
</dbReference>
<name>A0A2H5F485_9RHOB</name>
<evidence type="ECO:0000256" key="3">
    <source>
        <dbReference type="ARBA" id="ARBA00022842"/>
    </source>
</evidence>
<evidence type="ECO:0000259" key="4">
    <source>
        <dbReference type="Pfam" id="PF12804"/>
    </source>
</evidence>
<dbReference type="InterPro" id="IPR029044">
    <property type="entry name" value="Nucleotide-diphossugar_trans"/>
</dbReference>
<sequence length="220" mass="23396">MLFAAGLGTRMRPLTDSRPKPLIEVGGQTLLDRALDLARAGGAGPVVVNTHYLGQMIADHLSGQDVAISDEADLILETGGGLRKALPLLGQGPVLTLNPDVIWRGANPVAALRAAWDPARMDALLMLVPLAQTRGRVGAGDFSIGDDDRISRKGDLVYGGVQMLNPDRLAELTDQVFSLNLLWDRLIPEGRAFGLIHPGAWCDLGRPETIPLAEAMLNGG</sequence>
<keyword evidence="1 5" id="KW-0808">Transferase</keyword>